<evidence type="ECO:0000313" key="4">
    <source>
        <dbReference type="EMBL" id="MBK9717451.1"/>
    </source>
</evidence>
<accession>A0A9D7S8P8</accession>
<dbReference type="Gene3D" id="2.40.50.1020">
    <property type="entry name" value="LytTr DNA-binding domain"/>
    <property type="match status" value="1"/>
</dbReference>
<dbReference type="PROSITE" id="PS50110">
    <property type="entry name" value="RESPONSE_REGULATORY"/>
    <property type="match status" value="1"/>
</dbReference>
<dbReference type="PANTHER" id="PTHR37299:SF1">
    <property type="entry name" value="STAGE 0 SPORULATION PROTEIN A HOMOLOG"/>
    <property type="match status" value="1"/>
</dbReference>
<dbReference type="PANTHER" id="PTHR37299">
    <property type="entry name" value="TRANSCRIPTIONAL REGULATOR-RELATED"/>
    <property type="match status" value="1"/>
</dbReference>
<dbReference type="Proteomes" id="UP000808349">
    <property type="component" value="Unassembled WGS sequence"/>
</dbReference>
<dbReference type="EMBL" id="JADKFW010000004">
    <property type="protein sequence ID" value="MBK9717451.1"/>
    <property type="molecule type" value="Genomic_DNA"/>
</dbReference>
<feature type="domain" description="HTH LytTR-type" evidence="3">
    <location>
        <begin position="126"/>
        <end position="190"/>
    </location>
</feature>
<dbReference type="InterPro" id="IPR046947">
    <property type="entry name" value="LytR-like"/>
</dbReference>
<dbReference type="Pfam" id="PF00072">
    <property type="entry name" value="Response_reg"/>
    <property type="match status" value="1"/>
</dbReference>
<dbReference type="InterPro" id="IPR007492">
    <property type="entry name" value="LytTR_DNA-bd_dom"/>
</dbReference>
<feature type="modified residue" description="4-aspartylphosphate" evidence="1">
    <location>
        <position position="54"/>
    </location>
</feature>
<protein>
    <submittedName>
        <fullName evidence="4">Response regulator transcription factor</fullName>
    </submittedName>
</protein>
<dbReference type="AlphaFoldDB" id="A0A9D7S8P8"/>
<evidence type="ECO:0000259" key="3">
    <source>
        <dbReference type="PROSITE" id="PS50930"/>
    </source>
</evidence>
<organism evidence="4 5">
    <name type="scientific">Candidatus Defluviibacterium haderslevense</name>
    <dbReference type="NCBI Taxonomy" id="2981993"/>
    <lineage>
        <taxon>Bacteria</taxon>
        <taxon>Pseudomonadati</taxon>
        <taxon>Bacteroidota</taxon>
        <taxon>Saprospiria</taxon>
        <taxon>Saprospirales</taxon>
        <taxon>Saprospiraceae</taxon>
        <taxon>Candidatus Defluviibacterium</taxon>
    </lineage>
</organism>
<dbReference type="Pfam" id="PF04397">
    <property type="entry name" value="LytTR"/>
    <property type="match status" value="1"/>
</dbReference>
<sequence length="227" mass="26160">MMKVVIVDDEPKAIDLLRGYIFRFENIEIAGTFRNGITALAFVESNPVDLILLDINMPHLSGLAFAKSLKTNSKIIFTTAYSEYAAESYDIEAVDYLLKPISFERFARAIRKANQDHEDLIIPKNLFVKSGQQIHRVNPHEILYLEKDGNYITFNLQNSKILARYSISEVLNILPDYFIQVHKSFIVNTEIIDMINKSEIKMKQHIIPIGLSFKVNLDLLINKKYKH</sequence>
<evidence type="ECO:0000256" key="1">
    <source>
        <dbReference type="PROSITE-ProRule" id="PRU00169"/>
    </source>
</evidence>
<dbReference type="SUPFAM" id="SSF52172">
    <property type="entry name" value="CheY-like"/>
    <property type="match status" value="1"/>
</dbReference>
<dbReference type="SMART" id="SM00850">
    <property type="entry name" value="LytTR"/>
    <property type="match status" value="1"/>
</dbReference>
<keyword evidence="1" id="KW-0597">Phosphoprotein</keyword>
<dbReference type="InterPro" id="IPR001789">
    <property type="entry name" value="Sig_transdc_resp-reg_receiver"/>
</dbReference>
<dbReference type="SMART" id="SM00448">
    <property type="entry name" value="REC"/>
    <property type="match status" value="1"/>
</dbReference>
<reference evidence="4 5" key="1">
    <citation type="submission" date="2020-10" db="EMBL/GenBank/DDBJ databases">
        <title>Connecting structure to function with the recovery of over 1000 high-quality activated sludge metagenome-assembled genomes encoding full-length rRNA genes using long-read sequencing.</title>
        <authorList>
            <person name="Singleton C.M."/>
            <person name="Petriglieri F."/>
            <person name="Kristensen J.M."/>
            <person name="Kirkegaard R.H."/>
            <person name="Michaelsen T.Y."/>
            <person name="Andersen M.H."/>
            <person name="Karst S.M."/>
            <person name="Dueholm M.S."/>
            <person name="Nielsen P.H."/>
            <person name="Albertsen M."/>
        </authorList>
    </citation>
    <scope>NUCLEOTIDE SEQUENCE [LARGE SCALE GENOMIC DNA]</scope>
    <source>
        <strain evidence="4">Ribe_18-Q3-R11-54_BAT3C.373</strain>
    </source>
</reference>
<evidence type="ECO:0000259" key="2">
    <source>
        <dbReference type="PROSITE" id="PS50110"/>
    </source>
</evidence>
<dbReference type="GO" id="GO:0003677">
    <property type="term" value="F:DNA binding"/>
    <property type="evidence" value="ECO:0007669"/>
    <property type="project" value="InterPro"/>
</dbReference>
<proteinExistence type="predicted"/>
<name>A0A9D7S8P8_9BACT</name>
<comment type="caution">
    <text evidence="4">The sequence shown here is derived from an EMBL/GenBank/DDBJ whole genome shotgun (WGS) entry which is preliminary data.</text>
</comment>
<dbReference type="Gene3D" id="3.40.50.2300">
    <property type="match status" value="1"/>
</dbReference>
<feature type="domain" description="Response regulatory" evidence="2">
    <location>
        <begin position="3"/>
        <end position="114"/>
    </location>
</feature>
<dbReference type="GO" id="GO:0000156">
    <property type="term" value="F:phosphorelay response regulator activity"/>
    <property type="evidence" value="ECO:0007669"/>
    <property type="project" value="InterPro"/>
</dbReference>
<dbReference type="InterPro" id="IPR011006">
    <property type="entry name" value="CheY-like_superfamily"/>
</dbReference>
<dbReference type="PROSITE" id="PS50930">
    <property type="entry name" value="HTH_LYTTR"/>
    <property type="match status" value="1"/>
</dbReference>
<gene>
    <name evidence="4" type="ORF">IPO85_08045</name>
</gene>
<evidence type="ECO:0000313" key="5">
    <source>
        <dbReference type="Proteomes" id="UP000808349"/>
    </source>
</evidence>